<keyword evidence="2" id="KW-1185">Reference proteome</keyword>
<reference evidence="1 2" key="1">
    <citation type="submission" date="2019-07" db="EMBL/GenBank/DDBJ databases">
        <authorList>
            <person name="Jastrzebski P J."/>
            <person name="Paukszto L."/>
            <person name="Jastrzebski P J."/>
        </authorList>
    </citation>
    <scope>NUCLEOTIDE SEQUENCE [LARGE SCALE GENOMIC DNA]</scope>
    <source>
        <strain evidence="1 2">WMS-il1</strain>
    </source>
</reference>
<feature type="non-terminal residue" evidence="1">
    <location>
        <position position="1"/>
    </location>
</feature>
<protein>
    <submittedName>
        <fullName evidence="1">Uncharacterized protein</fullName>
    </submittedName>
</protein>
<evidence type="ECO:0000313" key="1">
    <source>
        <dbReference type="EMBL" id="VUZ41624.1"/>
    </source>
</evidence>
<sequence length="235" mass="26390">VRFQVLANKEEEDYFKLSNVTGTGGGHLQLKGMSLVGSKSLGGYWTLNEIAGQQLVYAHPGSLNPSVDRFRLRPSLDVAKIGAYSRLISRRRRRRNAGVSESELELPVRIVRLYDNARENALKQGVNIHLLQGDIHCFISEELINSATLEAARSDFLDMKFDVKCHPTQGHLVRRSSLLQVPDGNSTEGNRKDPLTSLNEIDEDLEINSEYKGMQMSSISLMDLERGEICYLSLR</sequence>
<evidence type="ECO:0000313" key="2">
    <source>
        <dbReference type="Proteomes" id="UP000321570"/>
    </source>
</evidence>
<dbReference type="EMBL" id="CABIJS010000066">
    <property type="protein sequence ID" value="VUZ41624.1"/>
    <property type="molecule type" value="Genomic_DNA"/>
</dbReference>
<feature type="non-terminal residue" evidence="1">
    <location>
        <position position="235"/>
    </location>
</feature>
<accession>A0A564Y541</accession>
<dbReference type="AlphaFoldDB" id="A0A564Y541"/>
<name>A0A564Y541_HYMDI</name>
<proteinExistence type="predicted"/>
<gene>
    <name evidence="1" type="ORF">WMSIL1_LOCUS2441</name>
</gene>
<organism evidence="1 2">
    <name type="scientific">Hymenolepis diminuta</name>
    <name type="common">Rat tapeworm</name>
    <dbReference type="NCBI Taxonomy" id="6216"/>
    <lineage>
        <taxon>Eukaryota</taxon>
        <taxon>Metazoa</taxon>
        <taxon>Spiralia</taxon>
        <taxon>Lophotrochozoa</taxon>
        <taxon>Platyhelminthes</taxon>
        <taxon>Cestoda</taxon>
        <taxon>Eucestoda</taxon>
        <taxon>Cyclophyllidea</taxon>
        <taxon>Hymenolepididae</taxon>
        <taxon>Hymenolepis</taxon>
    </lineage>
</organism>
<dbReference type="Proteomes" id="UP000321570">
    <property type="component" value="Unassembled WGS sequence"/>
</dbReference>